<evidence type="ECO:0000256" key="1">
    <source>
        <dbReference type="SAM" id="SignalP"/>
    </source>
</evidence>
<feature type="signal peptide" evidence="1">
    <location>
        <begin position="1"/>
        <end position="15"/>
    </location>
</feature>
<dbReference type="EMBL" id="KL197782">
    <property type="protein sequence ID" value="KDQ49521.1"/>
    <property type="molecule type" value="Genomic_DNA"/>
</dbReference>
<dbReference type="AlphaFoldDB" id="A0A067PGC5"/>
<evidence type="ECO:0000313" key="2">
    <source>
        <dbReference type="EMBL" id="KDQ49521.1"/>
    </source>
</evidence>
<organism evidence="2 3">
    <name type="scientific">Jaapia argillacea MUCL 33604</name>
    <dbReference type="NCBI Taxonomy" id="933084"/>
    <lineage>
        <taxon>Eukaryota</taxon>
        <taxon>Fungi</taxon>
        <taxon>Dikarya</taxon>
        <taxon>Basidiomycota</taxon>
        <taxon>Agaricomycotina</taxon>
        <taxon>Agaricomycetes</taxon>
        <taxon>Agaricomycetidae</taxon>
        <taxon>Jaapiales</taxon>
        <taxon>Jaapiaceae</taxon>
        <taxon>Jaapia</taxon>
    </lineage>
</organism>
<dbReference type="STRING" id="933084.A0A067PGC5"/>
<dbReference type="PANTHER" id="PTHR35043">
    <property type="entry name" value="TRANSCRIPTION FACTOR DOMAIN-CONTAINING PROTEIN"/>
    <property type="match status" value="1"/>
</dbReference>
<dbReference type="InParanoid" id="A0A067PGC5"/>
<evidence type="ECO:0000313" key="3">
    <source>
        <dbReference type="Proteomes" id="UP000027265"/>
    </source>
</evidence>
<feature type="chain" id="PRO_5013288834" evidence="1">
    <location>
        <begin position="16"/>
        <end position="143"/>
    </location>
</feature>
<dbReference type="OrthoDB" id="9451547at2759"/>
<dbReference type="HOGENOM" id="CLU_022883_3_2_1"/>
<name>A0A067PGC5_9AGAM</name>
<proteinExistence type="predicted"/>
<gene>
    <name evidence="2" type="ORF">JAAARDRAFT_200800</name>
</gene>
<dbReference type="Proteomes" id="UP000027265">
    <property type="component" value="Unassembled WGS sequence"/>
</dbReference>
<protein>
    <submittedName>
        <fullName evidence="2">Uncharacterized protein</fullName>
    </submittedName>
</protein>
<dbReference type="PANTHER" id="PTHR35043:SF7">
    <property type="entry name" value="TRANSCRIPTION FACTOR DOMAIN-CONTAINING PROTEIN"/>
    <property type="match status" value="1"/>
</dbReference>
<sequence>MVMALIAPELVIIWAMRQWFVAVRIATAYQGAKFHLSVAASLSDTTSSAREWTRTHGFFTQMGGFMLVDDEGKPLRPLVLDDLVKLDDSEFPRIKESDIQDKSKLDALSKALIVVQTTWFILQCVARVLEQLPVTELEIATLF</sequence>
<keyword evidence="1" id="KW-0732">Signal</keyword>
<keyword evidence="3" id="KW-1185">Reference proteome</keyword>
<reference evidence="3" key="1">
    <citation type="journal article" date="2014" name="Proc. Natl. Acad. Sci. U.S.A.">
        <title>Extensive sampling of basidiomycete genomes demonstrates inadequacy of the white-rot/brown-rot paradigm for wood decay fungi.</title>
        <authorList>
            <person name="Riley R."/>
            <person name="Salamov A.A."/>
            <person name="Brown D.W."/>
            <person name="Nagy L.G."/>
            <person name="Floudas D."/>
            <person name="Held B.W."/>
            <person name="Levasseur A."/>
            <person name="Lombard V."/>
            <person name="Morin E."/>
            <person name="Otillar R."/>
            <person name="Lindquist E.A."/>
            <person name="Sun H."/>
            <person name="LaButti K.M."/>
            <person name="Schmutz J."/>
            <person name="Jabbour D."/>
            <person name="Luo H."/>
            <person name="Baker S.E."/>
            <person name="Pisabarro A.G."/>
            <person name="Walton J.D."/>
            <person name="Blanchette R.A."/>
            <person name="Henrissat B."/>
            <person name="Martin F."/>
            <person name="Cullen D."/>
            <person name="Hibbett D.S."/>
            <person name="Grigoriev I.V."/>
        </authorList>
    </citation>
    <scope>NUCLEOTIDE SEQUENCE [LARGE SCALE GENOMIC DNA]</scope>
    <source>
        <strain evidence="3">MUCL 33604</strain>
    </source>
</reference>
<accession>A0A067PGC5</accession>